<organism evidence="1 2">
    <name type="scientific">Burkholderia ubonensis</name>
    <dbReference type="NCBI Taxonomy" id="101571"/>
    <lineage>
        <taxon>Bacteria</taxon>
        <taxon>Pseudomonadati</taxon>
        <taxon>Pseudomonadota</taxon>
        <taxon>Betaproteobacteria</taxon>
        <taxon>Burkholderiales</taxon>
        <taxon>Burkholderiaceae</taxon>
        <taxon>Burkholderia</taxon>
        <taxon>Burkholderia cepacia complex</taxon>
    </lineage>
</organism>
<accession>A0A106QC06</accession>
<sequence>MKLPHDTVLLSRENFKRYVFLRAGGRCVFCPAPAVDAHHIIERKLFADGGYYLGNGAAVCDAHHWQCETTELSVADVRAAAGIQSPVLPAGFDACKTYDKWGNELHEGGFRVAGPLAEDEGMLKALTRGRVRHLLIPAGA</sequence>
<protein>
    <recommendedName>
        <fullName evidence="3">HNH nuclease domain-containing protein</fullName>
    </recommendedName>
</protein>
<gene>
    <name evidence="1" type="ORF">WL29_20375</name>
</gene>
<dbReference type="RefSeq" id="WP_060191854.1">
    <property type="nucleotide sequence ID" value="NZ_LPHD01000049.1"/>
</dbReference>
<proteinExistence type="predicted"/>
<reference evidence="1 2" key="1">
    <citation type="submission" date="2015-11" db="EMBL/GenBank/DDBJ databases">
        <title>Expanding the genomic diversity of Burkholderia species for the development of highly accurate diagnostics.</title>
        <authorList>
            <person name="Sahl J."/>
            <person name="Keim P."/>
            <person name="Wagner D."/>
        </authorList>
    </citation>
    <scope>NUCLEOTIDE SEQUENCE [LARGE SCALE GENOMIC DNA]</scope>
    <source>
        <strain evidence="1 2">MSMB2087WGS</strain>
    </source>
</reference>
<evidence type="ECO:0008006" key="3">
    <source>
        <dbReference type="Google" id="ProtNLM"/>
    </source>
</evidence>
<dbReference type="Proteomes" id="UP000060630">
    <property type="component" value="Unassembled WGS sequence"/>
</dbReference>
<evidence type="ECO:0000313" key="1">
    <source>
        <dbReference type="EMBL" id="KWA83726.1"/>
    </source>
</evidence>
<dbReference type="EMBL" id="LPHD01000049">
    <property type="protein sequence ID" value="KWA83726.1"/>
    <property type="molecule type" value="Genomic_DNA"/>
</dbReference>
<dbReference type="AlphaFoldDB" id="A0A106QC06"/>
<evidence type="ECO:0000313" key="2">
    <source>
        <dbReference type="Proteomes" id="UP000060630"/>
    </source>
</evidence>
<comment type="caution">
    <text evidence="1">The sequence shown here is derived from an EMBL/GenBank/DDBJ whole genome shotgun (WGS) entry which is preliminary data.</text>
</comment>
<name>A0A106QC06_9BURK</name>